<evidence type="ECO:0000313" key="6">
    <source>
        <dbReference type="EnsemblProtists" id="EOD34141"/>
    </source>
</evidence>
<dbReference type="GO" id="GO:0005506">
    <property type="term" value="F:iron ion binding"/>
    <property type="evidence" value="ECO:0007669"/>
    <property type="project" value="UniProtKB-UniRule"/>
</dbReference>
<dbReference type="HOGENOM" id="CLU_579316_0_0_1"/>
<feature type="compositionally biased region" description="Basic residues" evidence="4">
    <location>
        <begin position="463"/>
        <end position="472"/>
    </location>
</feature>
<dbReference type="SUPFAM" id="SSF51197">
    <property type="entry name" value="Clavaminate synthase-like"/>
    <property type="match status" value="1"/>
</dbReference>
<evidence type="ECO:0000259" key="5">
    <source>
        <dbReference type="PROSITE" id="PS51184"/>
    </source>
</evidence>
<reference evidence="6" key="2">
    <citation type="submission" date="2024-10" db="UniProtKB">
        <authorList>
            <consortium name="EnsemblProtists"/>
        </authorList>
    </citation>
    <scope>IDENTIFICATION</scope>
</reference>
<comment type="function">
    <text evidence="3">Oxygenase that can act as both a histone lysine demethylase and a ribosomal histidine hydroxylase.</text>
</comment>
<dbReference type="RefSeq" id="XP_005786570.1">
    <property type="nucleotide sequence ID" value="XM_005786513.1"/>
</dbReference>
<accession>A0A0D3KEF6</accession>
<dbReference type="KEGG" id="ehx:EMIHUDRAFT_228799"/>
<keyword evidence="3" id="KW-0805">Transcription regulation</keyword>
<dbReference type="GO" id="GO:0005730">
    <property type="term" value="C:nucleolus"/>
    <property type="evidence" value="ECO:0007669"/>
    <property type="project" value="TreeGrafter"/>
</dbReference>
<keyword evidence="3" id="KW-0804">Transcription</keyword>
<dbReference type="PANTHER" id="PTHR13096">
    <property type="entry name" value="MINA53 MYC INDUCED NUCLEAR ANTIGEN"/>
    <property type="match status" value="1"/>
</dbReference>
<evidence type="ECO:0000256" key="1">
    <source>
        <dbReference type="ARBA" id="ARBA00022723"/>
    </source>
</evidence>
<sequence length="472" mass="50059">MEATDASRLSEFEGKTYFFNRAPAASALAGPSRSRRGGCEMVTVAASLDATEAALSSIRAAPAESSAPAPHEPLASAPWRHAFSTLVSHRAFVSDGFGEVAFKLEEHWEFAVGAFTMEDVARDVTLLPPQFVASGMRHQGGVYNQPFAAGFSFADVDTRMDSATVVMLNAGFLVPKLASISLAMLEATGLPIWLNVYLSKPGLATSTQLHTDAQDVVLVQCTGRKRWRVYRPPPPGKTPSLDPFARGKGTDHMEFVEEDLLIDTVLYIPAGYPHTTDTLLEPVEDEVASQPSVHLTVGVDSHIWSLSYAHLRQHALTRAGQPAALSDGAPATATSLAERLLQCEPVRWGGATAAELAARLGLVGAARRVLQHYEAVLAEQTRMQLRASGGGETYLRSAYGGAKSEASLRALTNSLMDSMEALDGHSAALQRWAACEEEAAATKTGFGAAKAAGGGMGGGKAGAGKKAKRKKR</sequence>
<dbReference type="InterPro" id="IPR039994">
    <property type="entry name" value="NO66-like"/>
</dbReference>
<feature type="compositionally biased region" description="Gly residues" evidence="4">
    <location>
        <begin position="452"/>
        <end position="462"/>
    </location>
</feature>
<keyword evidence="1 3" id="KW-0479">Metal-binding</keyword>
<dbReference type="eggNOG" id="ENOG502S42U">
    <property type="taxonomic scope" value="Eukaryota"/>
</dbReference>
<evidence type="ECO:0000256" key="2">
    <source>
        <dbReference type="ARBA" id="ARBA00023004"/>
    </source>
</evidence>
<name>A0A0D3KEF6_EMIH1</name>
<keyword evidence="3" id="KW-0560">Oxidoreductase</keyword>
<dbReference type="GO" id="GO:0051864">
    <property type="term" value="F:histone H3K36 demethylase activity"/>
    <property type="evidence" value="ECO:0007669"/>
    <property type="project" value="TreeGrafter"/>
</dbReference>
<dbReference type="GO" id="GO:0032453">
    <property type="term" value="F:histone H3K4 demethylase activity"/>
    <property type="evidence" value="ECO:0007669"/>
    <property type="project" value="TreeGrafter"/>
</dbReference>
<reference evidence="7" key="1">
    <citation type="journal article" date="2013" name="Nature">
        <title>Pan genome of the phytoplankton Emiliania underpins its global distribution.</title>
        <authorList>
            <person name="Read B.A."/>
            <person name="Kegel J."/>
            <person name="Klute M.J."/>
            <person name="Kuo A."/>
            <person name="Lefebvre S.C."/>
            <person name="Maumus F."/>
            <person name="Mayer C."/>
            <person name="Miller J."/>
            <person name="Monier A."/>
            <person name="Salamov A."/>
            <person name="Young J."/>
            <person name="Aguilar M."/>
            <person name="Claverie J.M."/>
            <person name="Frickenhaus S."/>
            <person name="Gonzalez K."/>
            <person name="Herman E.K."/>
            <person name="Lin Y.C."/>
            <person name="Napier J."/>
            <person name="Ogata H."/>
            <person name="Sarno A.F."/>
            <person name="Shmutz J."/>
            <person name="Schroeder D."/>
            <person name="de Vargas C."/>
            <person name="Verret F."/>
            <person name="von Dassow P."/>
            <person name="Valentin K."/>
            <person name="Van de Peer Y."/>
            <person name="Wheeler G."/>
            <person name="Dacks J.B."/>
            <person name="Delwiche C.F."/>
            <person name="Dyhrman S.T."/>
            <person name="Glockner G."/>
            <person name="John U."/>
            <person name="Richards T."/>
            <person name="Worden A.Z."/>
            <person name="Zhang X."/>
            <person name="Grigoriev I.V."/>
            <person name="Allen A.E."/>
            <person name="Bidle K."/>
            <person name="Borodovsky M."/>
            <person name="Bowler C."/>
            <person name="Brownlee C."/>
            <person name="Cock J.M."/>
            <person name="Elias M."/>
            <person name="Gladyshev V.N."/>
            <person name="Groth M."/>
            <person name="Guda C."/>
            <person name="Hadaegh A."/>
            <person name="Iglesias-Rodriguez M.D."/>
            <person name="Jenkins J."/>
            <person name="Jones B.M."/>
            <person name="Lawson T."/>
            <person name="Leese F."/>
            <person name="Lindquist E."/>
            <person name="Lobanov A."/>
            <person name="Lomsadze A."/>
            <person name="Malik S.B."/>
            <person name="Marsh M.E."/>
            <person name="Mackinder L."/>
            <person name="Mock T."/>
            <person name="Mueller-Roeber B."/>
            <person name="Pagarete A."/>
            <person name="Parker M."/>
            <person name="Probert I."/>
            <person name="Quesneville H."/>
            <person name="Raines C."/>
            <person name="Rensing S.A."/>
            <person name="Riano-Pachon D.M."/>
            <person name="Richier S."/>
            <person name="Rokitta S."/>
            <person name="Shiraiwa Y."/>
            <person name="Soanes D.M."/>
            <person name="van der Giezen M."/>
            <person name="Wahlund T.M."/>
            <person name="Williams B."/>
            <person name="Wilson W."/>
            <person name="Wolfe G."/>
            <person name="Wurch L.L."/>
        </authorList>
    </citation>
    <scope>NUCLEOTIDE SEQUENCE</scope>
</reference>
<dbReference type="AlphaFoldDB" id="A0A0D3KEF6"/>
<feature type="domain" description="JmjC" evidence="5">
    <location>
        <begin position="163"/>
        <end position="316"/>
    </location>
</feature>
<dbReference type="PROSITE" id="PS51184">
    <property type="entry name" value="JMJC"/>
    <property type="match status" value="1"/>
</dbReference>
<comment type="subcellular location">
    <subcellularLocation>
        <location evidence="3">Nucleus</location>
    </subcellularLocation>
</comment>
<dbReference type="Proteomes" id="UP000013827">
    <property type="component" value="Unassembled WGS sequence"/>
</dbReference>
<dbReference type="PaxDb" id="2903-EOD34141"/>
<keyword evidence="2 3" id="KW-0408">Iron</keyword>
<evidence type="ECO:0000256" key="4">
    <source>
        <dbReference type="SAM" id="MobiDB-lite"/>
    </source>
</evidence>
<comment type="similarity">
    <text evidence="3">Belongs to the ROX family.</text>
</comment>
<dbReference type="Pfam" id="PF08007">
    <property type="entry name" value="JmjC_2"/>
    <property type="match status" value="1"/>
</dbReference>
<dbReference type="EC" id="1.14.11.-" evidence="3"/>
<comment type="cofactor">
    <cofactor evidence="3">
        <name>Fe(2+)</name>
        <dbReference type="ChEBI" id="CHEBI:29033"/>
    </cofactor>
    <text evidence="3">Binds 1 Fe(2+) ion per subunit.</text>
</comment>
<dbReference type="InterPro" id="IPR003347">
    <property type="entry name" value="JmjC_dom"/>
</dbReference>
<keyword evidence="3" id="KW-0539">Nucleus</keyword>
<dbReference type="Gene3D" id="2.60.120.650">
    <property type="entry name" value="Cupin"/>
    <property type="match status" value="1"/>
</dbReference>
<proteinExistence type="inferred from homology"/>
<dbReference type="OMA" id="ATQCASI"/>
<feature type="region of interest" description="Disordered" evidence="4">
    <location>
        <begin position="448"/>
        <end position="472"/>
    </location>
</feature>
<keyword evidence="7" id="KW-1185">Reference proteome</keyword>
<organism evidence="6 7">
    <name type="scientific">Emiliania huxleyi (strain CCMP1516)</name>
    <dbReference type="NCBI Taxonomy" id="280463"/>
    <lineage>
        <taxon>Eukaryota</taxon>
        <taxon>Haptista</taxon>
        <taxon>Haptophyta</taxon>
        <taxon>Prymnesiophyceae</taxon>
        <taxon>Isochrysidales</taxon>
        <taxon>Noelaerhabdaceae</taxon>
        <taxon>Emiliania</taxon>
    </lineage>
</organism>
<dbReference type="GeneID" id="17279412"/>
<evidence type="ECO:0000256" key="3">
    <source>
        <dbReference type="RuleBase" id="RU366061"/>
    </source>
</evidence>
<evidence type="ECO:0000313" key="7">
    <source>
        <dbReference type="Proteomes" id="UP000013827"/>
    </source>
</evidence>
<dbReference type="PANTHER" id="PTHR13096:SF8">
    <property type="entry name" value="RIBOSOMAL OXYGENASE 1"/>
    <property type="match status" value="1"/>
</dbReference>
<keyword evidence="3" id="KW-0223">Dioxygenase</keyword>
<dbReference type="EnsemblProtists" id="EOD34141">
    <property type="protein sequence ID" value="EOD34141"/>
    <property type="gene ID" value="EMIHUDRAFT_228799"/>
</dbReference>
<protein>
    <recommendedName>
        <fullName evidence="3">Bifunctional lysine-specific demethylase and histidyl-hydroxylase</fullName>
        <ecNumber evidence="3">1.14.11.-</ecNumber>
    </recommendedName>
</protein>